<feature type="domain" description="PPM-type phosphatase" evidence="1">
    <location>
        <begin position="11"/>
        <end position="246"/>
    </location>
</feature>
<dbReference type="Gene3D" id="3.60.40.10">
    <property type="entry name" value="PPM-type phosphatase domain"/>
    <property type="match status" value="1"/>
</dbReference>
<proteinExistence type="predicted"/>
<name>A0ABY0IL32_9BACT</name>
<dbReference type="SUPFAM" id="SSF81606">
    <property type="entry name" value="PP2C-like"/>
    <property type="match status" value="1"/>
</dbReference>
<evidence type="ECO:0000259" key="2">
    <source>
        <dbReference type="SMART" id="SM00332"/>
    </source>
</evidence>
<protein>
    <recommendedName>
        <fullName evidence="1 2">PPM-type phosphatase domain-containing protein</fullName>
    </recommendedName>
</protein>
<dbReference type="Proteomes" id="UP000443582">
    <property type="component" value="Unassembled WGS sequence"/>
</dbReference>
<accession>A0ABY0IL32</accession>
<organism evidence="3 4">
    <name type="scientific">Halobacteriovorax vibrionivorans</name>
    <dbReference type="NCBI Taxonomy" id="2152716"/>
    <lineage>
        <taxon>Bacteria</taxon>
        <taxon>Pseudomonadati</taxon>
        <taxon>Bdellovibrionota</taxon>
        <taxon>Bacteriovoracia</taxon>
        <taxon>Bacteriovoracales</taxon>
        <taxon>Halobacteriovoraceae</taxon>
        <taxon>Halobacteriovorax</taxon>
    </lineage>
</organism>
<dbReference type="InterPro" id="IPR001932">
    <property type="entry name" value="PPM-type_phosphatase-like_dom"/>
</dbReference>
<feature type="domain" description="PPM-type phosphatase" evidence="2">
    <location>
        <begin position="1"/>
        <end position="244"/>
    </location>
</feature>
<dbReference type="RefSeq" id="WP_114705822.1">
    <property type="nucleotide sequence ID" value="NZ_QDKL01000001.1"/>
</dbReference>
<dbReference type="InterPro" id="IPR036457">
    <property type="entry name" value="PPM-type-like_dom_sf"/>
</dbReference>
<evidence type="ECO:0000259" key="1">
    <source>
        <dbReference type="SMART" id="SM00331"/>
    </source>
</evidence>
<gene>
    <name evidence="3" type="ORF">DAY19_03640</name>
</gene>
<sequence length="247" mass="27252">MRELESFFARTHQGPYLNLNEDSTYINLKQKIFGVFDGFGGSGISDLNLESVTKSIENYFTKLSGDPNATMPYFYSPQYVLETNALVNAMMIAHKNLMAINKKKEMKDKGGVSVALTMLSENILSVVSCGNCVALLYRDGALSQISAPDSPTQISTSDNTHHKSTFPLVALGLYEEISPKIWEVNVMPHDKVILLSDGVYGSLSLNDIKRVVQELGPDEVTQIDGLFNFANRKGNLDNQSAIIFSIL</sequence>
<dbReference type="SMART" id="SM00332">
    <property type="entry name" value="PP2Cc"/>
    <property type="match status" value="1"/>
</dbReference>
<evidence type="ECO:0000313" key="3">
    <source>
        <dbReference type="EMBL" id="RZF22878.1"/>
    </source>
</evidence>
<dbReference type="EMBL" id="QDKL01000001">
    <property type="protein sequence ID" value="RZF22878.1"/>
    <property type="molecule type" value="Genomic_DNA"/>
</dbReference>
<dbReference type="SMART" id="SM00331">
    <property type="entry name" value="PP2C_SIG"/>
    <property type="match status" value="1"/>
</dbReference>
<evidence type="ECO:0000313" key="4">
    <source>
        <dbReference type="Proteomes" id="UP000443582"/>
    </source>
</evidence>
<keyword evidence="4" id="KW-1185">Reference proteome</keyword>
<comment type="caution">
    <text evidence="3">The sequence shown here is derived from an EMBL/GenBank/DDBJ whole genome shotgun (WGS) entry which is preliminary data.</text>
</comment>
<reference evidence="4" key="1">
    <citation type="journal article" date="2019" name="Int. J. Syst. Evol. Microbiol.">
        <title>Halobacteriovorax valvorus sp. nov., a novel prokaryotic predator isolated from coastal seawater of China.</title>
        <authorList>
            <person name="Chen M.-X."/>
        </authorList>
    </citation>
    <scope>NUCLEOTIDE SEQUENCE [LARGE SCALE GENOMIC DNA]</scope>
    <source>
        <strain evidence="4">BL9</strain>
    </source>
</reference>